<keyword evidence="2" id="KW-1185">Reference proteome</keyword>
<reference evidence="1 2" key="1">
    <citation type="journal article" date="2010" name="Stand. Genomic Sci.">
        <title>Complete genome sequence of Spirochaeta smaragdinae type strain (SEBR 4228).</title>
        <authorList>
            <person name="Mavromatis K."/>
            <person name="Yasawong M."/>
            <person name="Chertkov O."/>
            <person name="Lapidus A."/>
            <person name="Lucas S."/>
            <person name="Nolan M."/>
            <person name="Del Rio T.G."/>
            <person name="Tice H."/>
            <person name="Cheng J.F."/>
            <person name="Pitluck S."/>
            <person name="Liolios K."/>
            <person name="Ivanova N."/>
            <person name="Tapia R."/>
            <person name="Han C."/>
            <person name="Bruce D."/>
            <person name="Goodwin L."/>
            <person name="Pati A."/>
            <person name="Chen A."/>
            <person name="Palaniappan K."/>
            <person name="Land M."/>
            <person name="Hauser L."/>
            <person name="Chang Y.J."/>
            <person name="Jeffries C.D."/>
            <person name="Detter J.C."/>
            <person name="Rohde M."/>
            <person name="Brambilla E."/>
            <person name="Spring S."/>
            <person name="Goker M."/>
            <person name="Sikorski J."/>
            <person name="Woyke T."/>
            <person name="Bristow J."/>
            <person name="Eisen J.A."/>
            <person name="Markowitz V."/>
            <person name="Hugenholtz P."/>
            <person name="Klenk H.P."/>
            <person name="Kyrpides N.C."/>
        </authorList>
    </citation>
    <scope>NUCLEOTIDE SEQUENCE [LARGE SCALE GENOMIC DNA]</scope>
    <source>
        <strain evidence="2">DSM 11293 / JCM 15392 / SEBR 4228</strain>
    </source>
</reference>
<dbReference type="EMBL" id="CP002116">
    <property type="protein sequence ID" value="ADK80498.1"/>
    <property type="molecule type" value="Genomic_DNA"/>
</dbReference>
<gene>
    <name evidence="1" type="ordered locus">Spirs_1371</name>
</gene>
<evidence type="ECO:0000313" key="2">
    <source>
        <dbReference type="Proteomes" id="UP000002318"/>
    </source>
</evidence>
<dbReference type="eggNOG" id="COG3677">
    <property type="taxonomic scope" value="Bacteria"/>
</dbReference>
<evidence type="ECO:0000313" key="1">
    <source>
        <dbReference type="EMBL" id="ADK80498.1"/>
    </source>
</evidence>
<name>E1R476_SEDSS</name>
<dbReference type="Proteomes" id="UP000002318">
    <property type="component" value="Chromosome"/>
</dbReference>
<proteinExistence type="predicted"/>
<accession>E1R476</accession>
<dbReference type="KEGG" id="ssm:Spirs_1371"/>
<dbReference type="STRING" id="573413.Spirs_1371"/>
<organism evidence="1 2">
    <name type="scientific">Sediminispirochaeta smaragdinae (strain DSM 11293 / JCM 15392 / SEBR 4228)</name>
    <name type="common">Spirochaeta smaragdinae</name>
    <dbReference type="NCBI Taxonomy" id="573413"/>
    <lineage>
        <taxon>Bacteria</taxon>
        <taxon>Pseudomonadati</taxon>
        <taxon>Spirochaetota</taxon>
        <taxon>Spirochaetia</taxon>
        <taxon>Spirochaetales</taxon>
        <taxon>Spirochaetaceae</taxon>
        <taxon>Sediminispirochaeta</taxon>
    </lineage>
</organism>
<dbReference type="HOGENOM" id="CLU_1739392_0_0_12"/>
<protein>
    <submittedName>
        <fullName evidence="1">Uncharacterized protein</fullName>
    </submittedName>
</protein>
<sequence length="150" mass="17695">MKAMGTAVSGRIEHCLVSSRRIRDLRNPLFSVNYLDREIRKDNSDHVRQTVQFARNTGNMMERLEVYRFYHNFMKPYRIRGKGDERGLTHGQVAGIDGEKVAWQLRSLCTQRRFFLRNQPMSPSSRELWLKGVQTALRWKADYLPSYAWA</sequence>
<dbReference type="AlphaFoldDB" id="E1R476"/>